<accession>A0A1M5IBA6</accession>
<dbReference type="EMBL" id="FQUP01000004">
    <property type="protein sequence ID" value="SHG25527.1"/>
    <property type="molecule type" value="Genomic_DNA"/>
</dbReference>
<keyword evidence="6 11" id="KW-0418">Kinase</keyword>
<dbReference type="Gene3D" id="1.20.5.1930">
    <property type="match status" value="1"/>
</dbReference>
<dbReference type="Gene3D" id="3.30.450.40">
    <property type="match status" value="2"/>
</dbReference>
<evidence type="ECO:0000256" key="9">
    <source>
        <dbReference type="SAM" id="Coils"/>
    </source>
</evidence>
<proteinExistence type="predicted"/>
<dbReference type="InterPro" id="IPR029016">
    <property type="entry name" value="GAF-like_dom_sf"/>
</dbReference>
<reference evidence="11 12" key="1">
    <citation type="submission" date="2016-11" db="EMBL/GenBank/DDBJ databases">
        <authorList>
            <person name="Jaros S."/>
            <person name="Januszkiewicz K."/>
            <person name="Wedrychowicz H."/>
        </authorList>
    </citation>
    <scope>NUCLEOTIDE SEQUENCE [LARGE SCALE GENOMIC DNA]</scope>
    <source>
        <strain evidence="11 12">DSM 19436</strain>
    </source>
</reference>
<keyword evidence="8" id="KW-0902">Two-component regulatory system</keyword>
<comment type="catalytic activity">
    <reaction evidence="1">
        <text>ATP + protein L-histidine = ADP + protein N-phospho-L-histidine.</text>
        <dbReference type="EC" id="2.7.13.3"/>
    </reaction>
</comment>
<dbReference type="EC" id="2.7.13.3" evidence="2"/>
<sequence>MGFSVGDMAETADQPLARPLYRDDDGTHMLRLQRILAVDLAATDRARLDERLQRALAVTGAGWIAVLLSSERGAEIFVAGEIPPLIHRHLGDLRLQAAGAVTMPTFMVNRAASQGFALEAAPLAGRDGPRGHVLLGFPRSERARPQRAELVRLVADDLVGFLDSNSLSAQIERIKSHLALVHRLGQQVTAIHDRTELFGEITRLIHHSLGYDHIQLLLMDEETRRIELVHASGPFAGQLLAAGFSEAAGRGIIGRVAETGQLRISADVTMDSHFVSHVMLPNTQSELALPLRLGQRVIGVLDIQSDRRDAFRRDDVILLQTIADQIAPAIEQHRLFAAERHERALADTLADVSRIISSSLDPDQVLEAVLKELERVVPHRGCRVTLRGEDGMMRVVAAKGYPDNDKVRAVTFDPAETPLSRPVLEEHRTIILPDVRREPDWVVQAGTEQVRSWCSAPLVLGGECLGWLCIDWPEPGFYGPESGRIVRTFADQAVVAIANARLFTRVRDLSEALEQKVADRTTELRAARDEIERKAVELRALLRRLVGVQEEERRRIAYDLHDSVAQSILASTYELQALRRRVGDRPDLDARLTECQRMLDTTLREMKHIIYALRPTVLDELGLIPALENYLSSLPSNVPLVAEIRVDGTPFALGPDVDLAIYRIVQEASQNAVRHAGARNLNLTLAFRPSRLDVAIRDDGRGFVLDAAELGLGLVGIRERAHAVGGDVAIESRPGGGTTILIGIGGIIGASDGTAAH</sequence>
<keyword evidence="7" id="KW-0067">ATP-binding</keyword>
<dbReference type="GO" id="GO:0046983">
    <property type="term" value="F:protein dimerization activity"/>
    <property type="evidence" value="ECO:0007669"/>
    <property type="project" value="InterPro"/>
</dbReference>
<evidence type="ECO:0000313" key="11">
    <source>
        <dbReference type="EMBL" id="SHG25527.1"/>
    </source>
</evidence>
<evidence type="ECO:0000256" key="3">
    <source>
        <dbReference type="ARBA" id="ARBA00022553"/>
    </source>
</evidence>
<dbReference type="AlphaFoldDB" id="A0A1M5IBA6"/>
<dbReference type="InterPro" id="IPR005467">
    <property type="entry name" value="His_kinase_dom"/>
</dbReference>
<dbReference type="GO" id="GO:0016020">
    <property type="term" value="C:membrane"/>
    <property type="evidence" value="ECO:0007669"/>
    <property type="project" value="InterPro"/>
</dbReference>
<dbReference type="STRING" id="1122133.SAMN02745157_3828"/>
<evidence type="ECO:0000256" key="2">
    <source>
        <dbReference type="ARBA" id="ARBA00012438"/>
    </source>
</evidence>
<dbReference type="CDD" id="cd16917">
    <property type="entry name" value="HATPase_UhpB-NarQ-NarX-like"/>
    <property type="match status" value="1"/>
</dbReference>
<evidence type="ECO:0000313" key="12">
    <source>
        <dbReference type="Proteomes" id="UP000184485"/>
    </source>
</evidence>
<dbReference type="Pfam" id="PF13185">
    <property type="entry name" value="GAF_2"/>
    <property type="match status" value="2"/>
</dbReference>
<dbReference type="InterPro" id="IPR003594">
    <property type="entry name" value="HATPase_dom"/>
</dbReference>
<dbReference type="Pfam" id="PF02518">
    <property type="entry name" value="HATPase_c"/>
    <property type="match status" value="1"/>
</dbReference>
<dbReference type="GO" id="GO:0005524">
    <property type="term" value="F:ATP binding"/>
    <property type="evidence" value="ECO:0007669"/>
    <property type="project" value="UniProtKB-KW"/>
</dbReference>
<protein>
    <recommendedName>
        <fullName evidence="2">histidine kinase</fullName>
        <ecNumber evidence="2">2.7.13.3</ecNumber>
    </recommendedName>
</protein>
<keyword evidence="12" id="KW-1185">Reference proteome</keyword>
<keyword evidence="5" id="KW-0547">Nucleotide-binding</keyword>
<dbReference type="Pfam" id="PF07730">
    <property type="entry name" value="HisKA_3"/>
    <property type="match status" value="1"/>
</dbReference>
<evidence type="ECO:0000256" key="1">
    <source>
        <dbReference type="ARBA" id="ARBA00000085"/>
    </source>
</evidence>
<dbReference type="SMART" id="SM00387">
    <property type="entry name" value="HATPase_c"/>
    <property type="match status" value="1"/>
</dbReference>
<name>A0A1M5IBA6_9HYPH</name>
<dbReference type="GO" id="GO:0000155">
    <property type="term" value="F:phosphorelay sensor kinase activity"/>
    <property type="evidence" value="ECO:0007669"/>
    <property type="project" value="InterPro"/>
</dbReference>
<dbReference type="PROSITE" id="PS50109">
    <property type="entry name" value="HIS_KIN"/>
    <property type="match status" value="1"/>
</dbReference>
<keyword evidence="3" id="KW-0597">Phosphoprotein</keyword>
<dbReference type="RefSeq" id="WP_073056001.1">
    <property type="nucleotide sequence ID" value="NZ_FQUP01000004.1"/>
</dbReference>
<dbReference type="SUPFAM" id="SSF55874">
    <property type="entry name" value="ATPase domain of HSP90 chaperone/DNA topoisomerase II/histidine kinase"/>
    <property type="match status" value="1"/>
</dbReference>
<keyword evidence="4" id="KW-0808">Transferase</keyword>
<dbReference type="OrthoDB" id="9797605at2"/>
<evidence type="ECO:0000256" key="5">
    <source>
        <dbReference type="ARBA" id="ARBA00022741"/>
    </source>
</evidence>
<feature type="domain" description="Histidine kinase" evidence="10">
    <location>
        <begin position="661"/>
        <end position="748"/>
    </location>
</feature>
<keyword evidence="9" id="KW-0175">Coiled coil</keyword>
<evidence type="ECO:0000256" key="4">
    <source>
        <dbReference type="ARBA" id="ARBA00022679"/>
    </source>
</evidence>
<dbReference type="SMART" id="SM00065">
    <property type="entry name" value="GAF"/>
    <property type="match status" value="2"/>
</dbReference>
<dbReference type="PANTHER" id="PTHR24421:SF10">
    <property type="entry name" value="NITRATE_NITRITE SENSOR PROTEIN NARQ"/>
    <property type="match status" value="1"/>
</dbReference>
<dbReference type="InterPro" id="IPR011712">
    <property type="entry name" value="Sig_transdc_His_kin_sub3_dim/P"/>
</dbReference>
<dbReference type="InterPro" id="IPR050482">
    <property type="entry name" value="Sensor_HK_TwoCompSys"/>
</dbReference>
<dbReference type="Gene3D" id="3.30.565.10">
    <property type="entry name" value="Histidine kinase-like ATPase, C-terminal domain"/>
    <property type="match status" value="1"/>
</dbReference>
<evidence type="ECO:0000256" key="6">
    <source>
        <dbReference type="ARBA" id="ARBA00022777"/>
    </source>
</evidence>
<organism evidence="11 12">
    <name type="scientific">Kaistia soli DSM 19436</name>
    <dbReference type="NCBI Taxonomy" id="1122133"/>
    <lineage>
        <taxon>Bacteria</taxon>
        <taxon>Pseudomonadati</taxon>
        <taxon>Pseudomonadota</taxon>
        <taxon>Alphaproteobacteria</taxon>
        <taxon>Hyphomicrobiales</taxon>
        <taxon>Kaistiaceae</taxon>
        <taxon>Kaistia</taxon>
    </lineage>
</organism>
<dbReference type="SUPFAM" id="SSF55781">
    <property type="entry name" value="GAF domain-like"/>
    <property type="match status" value="2"/>
</dbReference>
<dbReference type="Proteomes" id="UP000184485">
    <property type="component" value="Unassembled WGS sequence"/>
</dbReference>
<dbReference type="InterPro" id="IPR003018">
    <property type="entry name" value="GAF"/>
</dbReference>
<gene>
    <name evidence="11" type="ORF">SAMN02745157_3828</name>
</gene>
<dbReference type="PANTHER" id="PTHR24421">
    <property type="entry name" value="NITRATE/NITRITE SENSOR PROTEIN NARX-RELATED"/>
    <property type="match status" value="1"/>
</dbReference>
<evidence type="ECO:0000259" key="10">
    <source>
        <dbReference type="PROSITE" id="PS50109"/>
    </source>
</evidence>
<evidence type="ECO:0000256" key="8">
    <source>
        <dbReference type="ARBA" id="ARBA00023012"/>
    </source>
</evidence>
<evidence type="ECO:0000256" key="7">
    <source>
        <dbReference type="ARBA" id="ARBA00022840"/>
    </source>
</evidence>
<dbReference type="InterPro" id="IPR036890">
    <property type="entry name" value="HATPase_C_sf"/>
</dbReference>
<feature type="coiled-coil region" evidence="9">
    <location>
        <begin position="510"/>
        <end position="551"/>
    </location>
</feature>